<protein>
    <submittedName>
        <fullName evidence="3">Uncharacterized protein</fullName>
    </submittedName>
</protein>
<dbReference type="EMBL" id="JAYWIO010000003">
    <property type="protein sequence ID" value="KAK7273822.1"/>
    <property type="molecule type" value="Genomic_DNA"/>
</dbReference>
<feature type="compositionally biased region" description="Acidic residues" evidence="1">
    <location>
        <begin position="255"/>
        <end position="271"/>
    </location>
</feature>
<organism evidence="3 4">
    <name type="scientific">Crotalaria pallida</name>
    <name type="common">Smooth rattlebox</name>
    <name type="synonym">Crotalaria striata</name>
    <dbReference type="NCBI Taxonomy" id="3830"/>
    <lineage>
        <taxon>Eukaryota</taxon>
        <taxon>Viridiplantae</taxon>
        <taxon>Streptophyta</taxon>
        <taxon>Embryophyta</taxon>
        <taxon>Tracheophyta</taxon>
        <taxon>Spermatophyta</taxon>
        <taxon>Magnoliopsida</taxon>
        <taxon>eudicotyledons</taxon>
        <taxon>Gunneridae</taxon>
        <taxon>Pentapetalae</taxon>
        <taxon>rosids</taxon>
        <taxon>fabids</taxon>
        <taxon>Fabales</taxon>
        <taxon>Fabaceae</taxon>
        <taxon>Papilionoideae</taxon>
        <taxon>50 kb inversion clade</taxon>
        <taxon>genistoids sensu lato</taxon>
        <taxon>core genistoids</taxon>
        <taxon>Crotalarieae</taxon>
        <taxon>Crotalaria</taxon>
    </lineage>
</organism>
<dbReference type="AlphaFoldDB" id="A0AAN9FC34"/>
<keyword evidence="2" id="KW-0472">Membrane</keyword>
<keyword evidence="2" id="KW-1133">Transmembrane helix</keyword>
<evidence type="ECO:0000313" key="3">
    <source>
        <dbReference type="EMBL" id="KAK7273822.1"/>
    </source>
</evidence>
<dbReference type="Proteomes" id="UP001372338">
    <property type="component" value="Unassembled WGS sequence"/>
</dbReference>
<evidence type="ECO:0000313" key="4">
    <source>
        <dbReference type="Proteomes" id="UP001372338"/>
    </source>
</evidence>
<evidence type="ECO:0000256" key="2">
    <source>
        <dbReference type="SAM" id="Phobius"/>
    </source>
</evidence>
<keyword evidence="4" id="KW-1185">Reference proteome</keyword>
<accession>A0AAN9FC34</accession>
<feature type="compositionally biased region" description="Gly residues" evidence="1">
    <location>
        <begin position="125"/>
        <end position="136"/>
    </location>
</feature>
<comment type="caution">
    <text evidence="3">The sequence shown here is derived from an EMBL/GenBank/DDBJ whole genome shotgun (WGS) entry which is preliminary data.</text>
</comment>
<sequence length="271" mass="30272">MNTAQISACQPGIYVKNIYQLRQHHSKPCVLPMSANPCSGISLSLRGKPSFGIKCRPISKSREPLHICSAGGGEMENNVENSPWKSLEKAMEKFEGPSIEDVLRQQINKGEYLQDGGSGAKPPGDGSGGGGGGPDGSGEFEEEESPAEIFDEYLQMIFGTLGFIFLYIYILTGEELTKLARDYIKYKLGGNQSVRLKNAMNEWELFIDSIAIEEETHKDWLEQAIDDTPTWWHNPDYYQQLANDYLKAKSNESVSNEDDDPYSNDDDSFYN</sequence>
<dbReference type="GO" id="GO:0009507">
    <property type="term" value="C:chloroplast"/>
    <property type="evidence" value="ECO:0007669"/>
    <property type="project" value="TreeGrafter"/>
</dbReference>
<dbReference type="PANTHER" id="PTHR35483:SF1">
    <property type="entry name" value="GLYCINE-RICH PROTEIN-RELATED"/>
    <property type="match status" value="1"/>
</dbReference>
<proteinExistence type="predicted"/>
<name>A0AAN9FC34_CROPI</name>
<feature type="region of interest" description="Disordered" evidence="1">
    <location>
        <begin position="112"/>
        <end position="145"/>
    </location>
</feature>
<feature type="region of interest" description="Disordered" evidence="1">
    <location>
        <begin position="249"/>
        <end position="271"/>
    </location>
</feature>
<evidence type="ECO:0000256" key="1">
    <source>
        <dbReference type="SAM" id="MobiDB-lite"/>
    </source>
</evidence>
<reference evidence="3 4" key="1">
    <citation type="submission" date="2024-01" db="EMBL/GenBank/DDBJ databases">
        <title>The genomes of 5 underutilized Papilionoideae crops provide insights into root nodulation and disease resistanc.</title>
        <authorList>
            <person name="Yuan L."/>
        </authorList>
    </citation>
    <scope>NUCLEOTIDE SEQUENCE [LARGE SCALE GENOMIC DNA]</scope>
    <source>
        <strain evidence="3">ZHUSHIDOU_FW_LH</strain>
        <tissue evidence="3">Leaf</tissue>
    </source>
</reference>
<keyword evidence="2" id="KW-0812">Transmembrane</keyword>
<gene>
    <name evidence="3" type="ORF">RIF29_14885</name>
</gene>
<dbReference type="PANTHER" id="PTHR35483">
    <property type="entry name" value="NUCLEUSENVELOPE PROTEIN"/>
    <property type="match status" value="1"/>
</dbReference>
<feature type="transmembrane region" description="Helical" evidence="2">
    <location>
        <begin position="153"/>
        <end position="171"/>
    </location>
</feature>